<dbReference type="Proteomes" id="UP000287177">
    <property type="component" value="Unassembled WGS sequence"/>
</dbReference>
<dbReference type="InterPro" id="IPR058807">
    <property type="entry name" value="ScoMcrA_N"/>
</dbReference>
<gene>
    <name evidence="2" type="ORF">MELE44368_13060</name>
</gene>
<keyword evidence="2" id="KW-0378">Hydrolase</keyword>
<dbReference type="Gene3D" id="1.10.30.50">
    <property type="match status" value="1"/>
</dbReference>
<dbReference type="SMART" id="SM00507">
    <property type="entry name" value="HNHc"/>
    <property type="match status" value="1"/>
</dbReference>
<keyword evidence="3" id="KW-1185">Reference proteome</keyword>
<dbReference type="Pfam" id="PF01844">
    <property type="entry name" value="HNH"/>
    <property type="match status" value="1"/>
</dbReference>
<dbReference type="CDD" id="cd00085">
    <property type="entry name" value="HNHc"/>
    <property type="match status" value="1"/>
</dbReference>
<organism evidence="2 3">
    <name type="scientific">Mycolicibacterium elephantis DSM 44368</name>
    <dbReference type="NCBI Taxonomy" id="1335622"/>
    <lineage>
        <taxon>Bacteria</taxon>
        <taxon>Bacillati</taxon>
        <taxon>Actinomycetota</taxon>
        <taxon>Actinomycetes</taxon>
        <taxon>Mycobacteriales</taxon>
        <taxon>Mycobacteriaceae</taxon>
        <taxon>Mycolicibacterium</taxon>
    </lineage>
</organism>
<dbReference type="GO" id="GO:0004519">
    <property type="term" value="F:endonuclease activity"/>
    <property type="evidence" value="ECO:0007669"/>
    <property type="project" value="UniProtKB-KW"/>
</dbReference>
<protein>
    <submittedName>
        <fullName evidence="2">HNH endonuclease</fullName>
    </submittedName>
</protein>
<dbReference type="Pfam" id="PF26345">
    <property type="entry name" value="ScoMcrA_N"/>
    <property type="match status" value="1"/>
</dbReference>
<reference evidence="2 3" key="1">
    <citation type="submission" date="2013-06" db="EMBL/GenBank/DDBJ databases">
        <title>The draft sequence of the Mycobacterium elephantis genome.</title>
        <authorList>
            <person name="Pettersson F.B."/>
            <person name="Das S."/>
            <person name="Dasgupta S."/>
            <person name="Bhattacharya A."/>
            <person name="Kirsebom L.A."/>
        </authorList>
    </citation>
    <scope>NUCLEOTIDE SEQUENCE [LARGE SCALE GENOMIC DNA]</scope>
    <source>
        <strain evidence="2 3">DSM 44368</strain>
    </source>
</reference>
<dbReference type="InterPro" id="IPR003615">
    <property type="entry name" value="HNH_nuc"/>
</dbReference>
<name>A0A439DXW2_9MYCO</name>
<dbReference type="GO" id="GO:0008270">
    <property type="term" value="F:zinc ion binding"/>
    <property type="evidence" value="ECO:0007669"/>
    <property type="project" value="InterPro"/>
</dbReference>
<dbReference type="AlphaFoldDB" id="A0A439DXW2"/>
<comment type="caution">
    <text evidence="2">The sequence shown here is derived from an EMBL/GenBank/DDBJ whole genome shotgun (WGS) entry which is preliminary data.</text>
</comment>
<accession>A0A439DXW2</accession>
<keyword evidence="2" id="KW-0255">Endonuclease</keyword>
<evidence type="ECO:0000259" key="1">
    <source>
        <dbReference type="SMART" id="SM00507"/>
    </source>
</evidence>
<proteinExistence type="predicted"/>
<dbReference type="GO" id="GO:0003676">
    <property type="term" value="F:nucleic acid binding"/>
    <property type="evidence" value="ECO:0007669"/>
    <property type="project" value="InterPro"/>
</dbReference>
<evidence type="ECO:0000313" key="3">
    <source>
        <dbReference type="Proteomes" id="UP000287177"/>
    </source>
</evidence>
<feature type="domain" description="HNH nuclease" evidence="1">
    <location>
        <begin position="255"/>
        <end position="317"/>
    </location>
</feature>
<dbReference type="EMBL" id="ATDN01000005">
    <property type="protein sequence ID" value="RWA22337.1"/>
    <property type="molecule type" value="Genomic_DNA"/>
</dbReference>
<sequence>MLSDTRAIVCGMALADLTAAAVNAAIDEYDEVGRDAFLVKYGFGPAKDYFVIRDGKQYDSKAIAGAAHSYLPGGQPLHADEFSGGEATVVRQLRQLGFHVPPKRSPPWVRDEVILACDLVAQNAWQYMTAEDPRVIELSALLQRLPFHPIEVRSDTFRNPNGVARKTVDIATHHPDYTGQPTKGGAIDEEVLQEFLDDPAYMHGIAEELRRAIANDSVEQLVTPIDEEDDEAHEGRLLQRRHFVRERDKNLRRKKIADFLKKHPRVGCEVCGFDFEAIYGERGREYIEVHHTLPLHASGETKTKLSDLILLCANCHRMVHRSAPWLTPDELRGLLDQSTAATDLAVLLRRDVRASAHTQVHD</sequence>
<evidence type="ECO:0000313" key="2">
    <source>
        <dbReference type="EMBL" id="RWA22337.1"/>
    </source>
</evidence>
<keyword evidence="2" id="KW-0540">Nuclease</keyword>
<dbReference type="InterPro" id="IPR002711">
    <property type="entry name" value="HNH"/>
</dbReference>